<dbReference type="Pfam" id="PF04305">
    <property type="entry name" value="DUF455"/>
    <property type="match status" value="1"/>
</dbReference>
<dbReference type="PANTHER" id="PTHR42782:SF4">
    <property type="entry name" value="DUF455 DOMAIN-CONTAINING PROTEIN"/>
    <property type="match status" value="1"/>
</dbReference>
<name>A0AAD9IHS9_PROWI</name>
<dbReference type="EMBL" id="JASFZW010000008">
    <property type="protein sequence ID" value="KAK2076880.1"/>
    <property type="molecule type" value="Genomic_DNA"/>
</dbReference>
<comment type="caution">
    <text evidence="2">The sequence shown here is derived from an EMBL/GenBank/DDBJ whole genome shotgun (WGS) entry which is preliminary data.</text>
</comment>
<evidence type="ECO:0000313" key="2">
    <source>
        <dbReference type="EMBL" id="KAK2076880.1"/>
    </source>
</evidence>
<keyword evidence="3" id="KW-1185">Reference proteome</keyword>
<dbReference type="InterPro" id="IPR009078">
    <property type="entry name" value="Ferritin-like_SF"/>
</dbReference>
<feature type="compositionally biased region" description="Pro residues" evidence="1">
    <location>
        <begin position="39"/>
        <end position="61"/>
    </location>
</feature>
<accession>A0AAD9IHS9</accession>
<proteinExistence type="predicted"/>
<organism evidence="2 3">
    <name type="scientific">Prototheca wickerhamii</name>
    <dbReference type="NCBI Taxonomy" id="3111"/>
    <lineage>
        <taxon>Eukaryota</taxon>
        <taxon>Viridiplantae</taxon>
        <taxon>Chlorophyta</taxon>
        <taxon>core chlorophytes</taxon>
        <taxon>Trebouxiophyceae</taxon>
        <taxon>Chlorellales</taxon>
        <taxon>Chlorellaceae</taxon>
        <taxon>Prototheca</taxon>
    </lineage>
</organism>
<protein>
    <recommendedName>
        <fullName evidence="4">Ferritin-like domain-containing protein</fullName>
    </recommendedName>
</protein>
<dbReference type="Proteomes" id="UP001255856">
    <property type="component" value="Unassembled WGS sequence"/>
</dbReference>
<evidence type="ECO:0008006" key="4">
    <source>
        <dbReference type="Google" id="ProtNLM"/>
    </source>
</evidence>
<dbReference type="InterPro" id="IPR007402">
    <property type="entry name" value="DUF455"/>
</dbReference>
<dbReference type="CDD" id="cd00657">
    <property type="entry name" value="Ferritin_like"/>
    <property type="match status" value="1"/>
</dbReference>
<dbReference type="PANTHER" id="PTHR42782">
    <property type="entry name" value="SI:CH73-314G15.3"/>
    <property type="match status" value="1"/>
</dbReference>
<gene>
    <name evidence="2" type="ORF">QBZ16_005108</name>
</gene>
<dbReference type="AlphaFoldDB" id="A0AAD9IHS9"/>
<evidence type="ECO:0000256" key="1">
    <source>
        <dbReference type="SAM" id="MobiDB-lite"/>
    </source>
</evidence>
<sequence length="327" mass="35006">MLSLAACDPREKAAITHAAWRRLGSPEGAEGAGSSAAPEGPPDPPPFPGRPAAPKLVPPRDIPTAKRSPLPLAVYMLHNLTHVELNAIDLAWDTVARFARRGLPRQFALDFAKVADDESRHLLWCLQRLQELGHGYGCMPAHNLLWEGAQISKGSLGARLAVVPMSQEARGLDAGPRLAARLVGLGDRRSAAIVAQIAREESAHVAVGVAWFRALCHAEERDPGARYRELMRALCPELLRPPFEARARADVGLPGDWYDPELWSDASGEQAATAVASPELAAGMSSFGGSDSVATISAGDHSQPPFQPLAERMIAFLSHELSPNDAC</sequence>
<feature type="compositionally biased region" description="Low complexity" evidence="1">
    <location>
        <begin position="25"/>
        <end position="38"/>
    </location>
</feature>
<feature type="region of interest" description="Disordered" evidence="1">
    <location>
        <begin position="18"/>
        <end position="62"/>
    </location>
</feature>
<dbReference type="SUPFAM" id="SSF47240">
    <property type="entry name" value="Ferritin-like"/>
    <property type="match status" value="1"/>
</dbReference>
<evidence type="ECO:0000313" key="3">
    <source>
        <dbReference type="Proteomes" id="UP001255856"/>
    </source>
</evidence>
<reference evidence="2" key="1">
    <citation type="submission" date="2021-01" db="EMBL/GenBank/DDBJ databases">
        <authorList>
            <person name="Eckstrom K.M.E."/>
        </authorList>
    </citation>
    <scope>NUCLEOTIDE SEQUENCE</scope>
    <source>
        <strain evidence="2">UVCC 0001</strain>
    </source>
</reference>